<keyword evidence="3" id="KW-0547">Nucleotide-binding</keyword>
<comment type="similarity">
    <text evidence="6">Belongs to the FtsA/MreB family.</text>
</comment>
<dbReference type="InterPro" id="IPR004753">
    <property type="entry name" value="MreB"/>
</dbReference>
<dbReference type="InterPro" id="IPR043129">
    <property type="entry name" value="ATPase_NBD"/>
</dbReference>
<evidence type="ECO:0000313" key="7">
    <source>
        <dbReference type="EMBL" id="SUZ78476.1"/>
    </source>
</evidence>
<accession>A0A381QGR2</accession>
<dbReference type="Pfam" id="PF06723">
    <property type="entry name" value="MreB_Mbl"/>
    <property type="match status" value="1"/>
</dbReference>
<dbReference type="Gene3D" id="3.30.420.40">
    <property type="match status" value="3"/>
</dbReference>
<protein>
    <recommendedName>
        <fullName evidence="8">Cell shape-determining protein MreB</fullName>
    </recommendedName>
</protein>
<dbReference type="GO" id="GO:0008360">
    <property type="term" value="P:regulation of cell shape"/>
    <property type="evidence" value="ECO:0007669"/>
    <property type="project" value="UniProtKB-KW"/>
</dbReference>
<dbReference type="GO" id="GO:0005524">
    <property type="term" value="F:ATP binding"/>
    <property type="evidence" value="ECO:0007669"/>
    <property type="project" value="UniProtKB-KW"/>
</dbReference>
<dbReference type="CDD" id="cd10225">
    <property type="entry name" value="ASKHA_NBD_MreB-like"/>
    <property type="match status" value="1"/>
</dbReference>
<evidence type="ECO:0008006" key="8">
    <source>
        <dbReference type="Google" id="ProtNLM"/>
    </source>
</evidence>
<keyword evidence="2" id="KW-0963">Cytoplasm</keyword>
<gene>
    <name evidence="7" type="ORF">METZ01_LOCUS31330</name>
</gene>
<keyword evidence="4" id="KW-0067">ATP-binding</keyword>
<dbReference type="PRINTS" id="PR01652">
    <property type="entry name" value="SHAPEPROTEIN"/>
</dbReference>
<proteinExistence type="inferred from homology"/>
<name>A0A381QGR2_9ZZZZ</name>
<evidence type="ECO:0000256" key="3">
    <source>
        <dbReference type="ARBA" id="ARBA00022741"/>
    </source>
</evidence>
<dbReference type="GO" id="GO:0000902">
    <property type="term" value="P:cell morphogenesis"/>
    <property type="evidence" value="ECO:0007669"/>
    <property type="project" value="InterPro"/>
</dbReference>
<dbReference type="NCBIfam" id="TIGR00904">
    <property type="entry name" value="mreB"/>
    <property type="match status" value="1"/>
</dbReference>
<sequence length="334" mass="35421">MARDLAIDLGTANTLVYARGEGVVLAEPSVIAINERSGEVLALGEEAWQMIGRTPTHVVAKRPLRKGAITDFDVTQRMVRLLMQRVGVSRFNRPKVLICVPSAITAVERRAVTESARRSGAADVQLIEQPIAAAIGANLPISEPVGSMVVDIGGGTSESALLSLGGVVALEAVRVGSFDIDAAIQAYVRREYGLSIGERTAEEIKCHIGSAAPTPDEVRAEVKGRELMSGLPKTVILSPVEIRQAIEEPVATMVESVVTCLAQAPPELAQDLLAQGICLVGGGSLLRGLDVRLAEETGVPVIYVDTPMECVVKGAGQCIESFEAMRAMFMEGRQ</sequence>
<dbReference type="SUPFAM" id="SSF53067">
    <property type="entry name" value="Actin-like ATPase domain"/>
    <property type="match status" value="2"/>
</dbReference>
<dbReference type="PANTHER" id="PTHR42749">
    <property type="entry name" value="CELL SHAPE-DETERMINING PROTEIN MREB"/>
    <property type="match status" value="1"/>
</dbReference>
<dbReference type="InterPro" id="IPR056546">
    <property type="entry name" value="MreB_MamK-like"/>
</dbReference>
<dbReference type="PANTHER" id="PTHR42749:SF1">
    <property type="entry name" value="CELL SHAPE-DETERMINING PROTEIN MREB"/>
    <property type="match status" value="1"/>
</dbReference>
<dbReference type="EMBL" id="UINC01001355">
    <property type="protein sequence ID" value="SUZ78476.1"/>
    <property type="molecule type" value="Genomic_DNA"/>
</dbReference>
<dbReference type="AlphaFoldDB" id="A0A381QGR2"/>
<comment type="subcellular location">
    <subcellularLocation>
        <location evidence="1">Cytoplasm</location>
    </subcellularLocation>
</comment>
<keyword evidence="5" id="KW-0133">Cell shape</keyword>
<organism evidence="7">
    <name type="scientific">marine metagenome</name>
    <dbReference type="NCBI Taxonomy" id="408172"/>
    <lineage>
        <taxon>unclassified sequences</taxon>
        <taxon>metagenomes</taxon>
        <taxon>ecological metagenomes</taxon>
    </lineage>
</organism>
<evidence type="ECO:0000256" key="1">
    <source>
        <dbReference type="ARBA" id="ARBA00004496"/>
    </source>
</evidence>
<evidence type="ECO:0000256" key="5">
    <source>
        <dbReference type="ARBA" id="ARBA00022960"/>
    </source>
</evidence>
<evidence type="ECO:0000256" key="6">
    <source>
        <dbReference type="ARBA" id="ARBA00023458"/>
    </source>
</evidence>
<evidence type="ECO:0000256" key="2">
    <source>
        <dbReference type="ARBA" id="ARBA00022490"/>
    </source>
</evidence>
<reference evidence="7" key="1">
    <citation type="submission" date="2018-05" db="EMBL/GenBank/DDBJ databases">
        <authorList>
            <person name="Lanie J.A."/>
            <person name="Ng W.-L."/>
            <person name="Kazmierczak K.M."/>
            <person name="Andrzejewski T.M."/>
            <person name="Davidsen T.M."/>
            <person name="Wayne K.J."/>
            <person name="Tettelin H."/>
            <person name="Glass J.I."/>
            <person name="Rusch D."/>
            <person name="Podicherti R."/>
            <person name="Tsui H.-C.T."/>
            <person name="Winkler M.E."/>
        </authorList>
    </citation>
    <scope>NUCLEOTIDE SEQUENCE</scope>
</reference>
<evidence type="ECO:0000256" key="4">
    <source>
        <dbReference type="ARBA" id="ARBA00022840"/>
    </source>
</evidence>
<dbReference type="HAMAP" id="MF_02207">
    <property type="entry name" value="MreB"/>
    <property type="match status" value="1"/>
</dbReference>
<dbReference type="GO" id="GO:0005737">
    <property type="term" value="C:cytoplasm"/>
    <property type="evidence" value="ECO:0007669"/>
    <property type="project" value="UniProtKB-SubCell"/>
</dbReference>
<dbReference type="NCBIfam" id="NF010539">
    <property type="entry name" value="PRK13927.1"/>
    <property type="match status" value="1"/>
</dbReference>